<dbReference type="EMBL" id="VMRJ01000002">
    <property type="protein sequence ID" value="TVT41943.1"/>
    <property type="molecule type" value="Genomic_DNA"/>
</dbReference>
<protein>
    <submittedName>
        <fullName evidence="1">Erythromycin esterase family protein</fullName>
    </submittedName>
</protein>
<dbReference type="InterPro" id="IPR052036">
    <property type="entry name" value="Hydrolase/PRTase-associated"/>
</dbReference>
<dbReference type="Gene3D" id="3.40.1660.10">
    <property type="entry name" value="EreA-like (biosynthetic domain)"/>
    <property type="match status" value="1"/>
</dbReference>
<dbReference type="RefSeq" id="WP_144847410.1">
    <property type="nucleotide sequence ID" value="NZ_VMRJ01000002.1"/>
</dbReference>
<comment type="caution">
    <text evidence="1">The sequence shown here is derived from an EMBL/GenBank/DDBJ whole genome shotgun (WGS) entry which is preliminary data.</text>
</comment>
<dbReference type="OrthoDB" id="9810066at2"/>
<dbReference type="Pfam" id="PF05139">
    <property type="entry name" value="Erythro_esteras"/>
    <property type="match status" value="1"/>
</dbReference>
<dbReference type="Proteomes" id="UP000317624">
    <property type="component" value="Unassembled WGS sequence"/>
</dbReference>
<gene>
    <name evidence="1" type="ORF">FNT36_11025</name>
</gene>
<dbReference type="SUPFAM" id="SSF159501">
    <property type="entry name" value="EreA/ChaN-like"/>
    <property type="match status" value="1"/>
</dbReference>
<dbReference type="AlphaFoldDB" id="A0A558BZP9"/>
<dbReference type="Gene3D" id="1.20.1440.30">
    <property type="entry name" value="Biosynthetic Protein domain"/>
    <property type="match status" value="1"/>
</dbReference>
<dbReference type="CDD" id="cd14728">
    <property type="entry name" value="Ere-like"/>
    <property type="match status" value="1"/>
</dbReference>
<dbReference type="InterPro" id="IPR007815">
    <property type="entry name" value="Emycin_Estase"/>
</dbReference>
<organism evidence="1 2">
    <name type="scientific">Hymenobacter setariae</name>
    <dbReference type="NCBI Taxonomy" id="2594794"/>
    <lineage>
        <taxon>Bacteria</taxon>
        <taxon>Pseudomonadati</taxon>
        <taxon>Bacteroidota</taxon>
        <taxon>Cytophagia</taxon>
        <taxon>Cytophagales</taxon>
        <taxon>Hymenobacteraceae</taxon>
        <taxon>Hymenobacter</taxon>
    </lineage>
</organism>
<name>A0A558BZP9_9BACT</name>
<dbReference type="PANTHER" id="PTHR31299:SF0">
    <property type="entry name" value="ESTERASE, PUTATIVE (AFU_ORTHOLOGUE AFUA_1G05850)-RELATED"/>
    <property type="match status" value="1"/>
</dbReference>
<evidence type="ECO:0000313" key="2">
    <source>
        <dbReference type="Proteomes" id="UP000317624"/>
    </source>
</evidence>
<accession>A0A558BZP9</accession>
<dbReference type="PANTHER" id="PTHR31299">
    <property type="entry name" value="ESTERASE, PUTATIVE (AFU_ORTHOLOGUE AFUA_1G05850)-RELATED"/>
    <property type="match status" value="1"/>
</dbReference>
<dbReference type="Gene3D" id="3.30.1870.10">
    <property type="entry name" value="EreA-like, domain 2"/>
    <property type="match status" value="1"/>
</dbReference>
<sequence>MAEANAKDNDRDLAFLARTLRGTTLCGLGEASHGTHEFYLAKLRLVHYLVMHLHYRHLGLEYEAGAIEQLNAYVQTGQGDARALLRPLHLYATDELYQLVQWVAAYNQTQAPNNRVTLFGFDTNYTPAYQAAAAATCLAYVQQHPTQVPAATAAEPVLIKIKTSSTSALFELADAEVAALRQATAAVQAMPSGGSDAAFQRFAQQLALLDEGTRLGDPLARDPFMADNIVAYQRLHPGKTMLWGHNVHLAKDTTLTNYGGTGYYLRRHYGAGYYALGFDTYQGQVNVLAKGEFATESFRAQPTSFSALLAQAKYPVFFLALSATSPLGTGNRLITHINSNWSKQRELPMRPGVDFDGLVFVRQTTASVPLK</sequence>
<keyword evidence="2" id="KW-1185">Reference proteome</keyword>
<dbReference type="GO" id="GO:0046677">
    <property type="term" value="P:response to antibiotic"/>
    <property type="evidence" value="ECO:0007669"/>
    <property type="project" value="InterPro"/>
</dbReference>
<reference evidence="1 2" key="1">
    <citation type="submission" date="2019-07" db="EMBL/GenBank/DDBJ databases">
        <title>Hymenobacter sp. straun FUR1 Genome sequencing and assembly.</title>
        <authorList>
            <person name="Chhetri G."/>
        </authorList>
    </citation>
    <scope>NUCLEOTIDE SEQUENCE [LARGE SCALE GENOMIC DNA]</scope>
    <source>
        <strain evidence="1 2">Fur1</strain>
    </source>
</reference>
<evidence type="ECO:0000313" key="1">
    <source>
        <dbReference type="EMBL" id="TVT41943.1"/>
    </source>
</evidence>
<proteinExistence type="predicted"/>